<comment type="caution">
    <text evidence="1">The sequence shown here is derived from an EMBL/GenBank/DDBJ whole genome shotgun (WGS) entry which is preliminary data.</text>
</comment>
<feature type="non-terminal residue" evidence="1">
    <location>
        <position position="1"/>
    </location>
</feature>
<reference evidence="1" key="2">
    <citation type="submission" date="2020-10" db="EMBL/GenBank/DDBJ databases">
        <authorList>
            <person name="Cooper E.A."/>
            <person name="Brenton Z.W."/>
            <person name="Flinn B.S."/>
            <person name="Jenkins J."/>
            <person name="Shu S."/>
            <person name="Flowers D."/>
            <person name="Luo F."/>
            <person name="Wang Y."/>
            <person name="Xia P."/>
            <person name="Barry K."/>
            <person name="Daum C."/>
            <person name="Lipzen A."/>
            <person name="Yoshinaga Y."/>
            <person name="Schmutz J."/>
            <person name="Saski C."/>
            <person name="Vermerris W."/>
            <person name="Kresovich S."/>
        </authorList>
    </citation>
    <scope>NUCLEOTIDE SEQUENCE</scope>
</reference>
<reference evidence="1" key="1">
    <citation type="journal article" date="2019" name="BMC Genomics">
        <title>A new reference genome for Sorghum bicolor reveals high levels of sequence similarity between sweet and grain genotypes: implications for the genetics of sugar metabolism.</title>
        <authorList>
            <person name="Cooper E.A."/>
            <person name="Brenton Z.W."/>
            <person name="Flinn B.S."/>
            <person name="Jenkins J."/>
            <person name="Shu S."/>
            <person name="Flowers D."/>
            <person name="Luo F."/>
            <person name="Wang Y."/>
            <person name="Xia P."/>
            <person name="Barry K."/>
            <person name="Daum C."/>
            <person name="Lipzen A."/>
            <person name="Yoshinaga Y."/>
            <person name="Schmutz J."/>
            <person name="Saski C."/>
            <person name="Vermerris W."/>
            <person name="Kresovich S."/>
        </authorList>
    </citation>
    <scope>NUCLEOTIDE SEQUENCE</scope>
</reference>
<sequence>HSSSHFLTNKTSSPHLLSSLNSILSLTHFNSHQRGSTLISSPPSIRWAPSCSPFPMAAVPTPSPSPPSKPKDKLVCSSVLPLHISFRCRIPGMNSSHLVAKHMFIMSPLYCDVLRKIMVM</sequence>
<protein>
    <submittedName>
        <fullName evidence="1">Uncharacterized protein</fullName>
    </submittedName>
</protein>
<evidence type="ECO:0000313" key="1">
    <source>
        <dbReference type="EMBL" id="KAG0514348.1"/>
    </source>
</evidence>
<accession>A0A921U149</accession>
<dbReference type="EMBL" id="CM027689">
    <property type="protein sequence ID" value="KAG0514348.1"/>
    <property type="molecule type" value="Genomic_DNA"/>
</dbReference>
<dbReference type="Proteomes" id="UP000807115">
    <property type="component" value="Chromosome 10"/>
</dbReference>
<organism evidence="1 2">
    <name type="scientific">Sorghum bicolor</name>
    <name type="common">Sorghum</name>
    <name type="synonym">Sorghum vulgare</name>
    <dbReference type="NCBI Taxonomy" id="4558"/>
    <lineage>
        <taxon>Eukaryota</taxon>
        <taxon>Viridiplantae</taxon>
        <taxon>Streptophyta</taxon>
        <taxon>Embryophyta</taxon>
        <taxon>Tracheophyta</taxon>
        <taxon>Spermatophyta</taxon>
        <taxon>Magnoliopsida</taxon>
        <taxon>Liliopsida</taxon>
        <taxon>Poales</taxon>
        <taxon>Poaceae</taxon>
        <taxon>PACMAD clade</taxon>
        <taxon>Panicoideae</taxon>
        <taxon>Andropogonodae</taxon>
        <taxon>Andropogoneae</taxon>
        <taxon>Sorghinae</taxon>
        <taxon>Sorghum</taxon>
    </lineage>
</organism>
<dbReference type="AlphaFoldDB" id="A0A921U149"/>
<evidence type="ECO:0000313" key="2">
    <source>
        <dbReference type="Proteomes" id="UP000807115"/>
    </source>
</evidence>
<gene>
    <name evidence="1" type="ORF">BDA96_10G183500</name>
</gene>
<proteinExistence type="predicted"/>
<name>A0A921U149_SORBI</name>